<dbReference type="PANTHER" id="PTHR21485">
    <property type="entry name" value="HAD SUPERFAMILY MEMBERS CMAS AND KDSC"/>
    <property type="match status" value="1"/>
</dbReference>
<reference evidence="1 2" key="1">
    <citation type="journal article" date="2019" name="PLoS Negl. Trop. Dis.">
        <title>Revisiting the worldwide diversity of Leptospira species in the environment.</title>
        <authorList>
            <person name="Vincent A.T."/>
            <person name="Schiettekatte O."/>
            <person name="Bourhy P."/>
            <person name="Veyrier F.J."/>
            <person name="Picardeau M."/>
        </authorList>
    </citation>
    <scope>NUCLEOTIDE SEQUENCE [LARGE SCALE GENOMIC DNA]</scope>
    <source>
        <strain evidence="1 2">201702444</strain>
    </source>
</reference>
<sequence>MGRRDSLIKANKGKVVLKVLGVIVARGGSKGVPGKNLKPLDGIPLIRYSIDAAKNAKNLTNFIVSTDGDDIAEFAKKSGANVPFVRPADLANDVISPMYAVLHAKKFMESQGEQYDAILMLQPTAPFRKSEDIDGAISLLESSKADSVISVVDVGAYHPARMKYLEGDRLIDPPFCEAYENQRRQELKPMYIRNGAIYLTKSEILEGESFKGKDCRAWVMSWQRSVNIDTEEDFLYAEWLSTRGLIV</sequence>
<dbReference type="SUPFAM" id="SSF53448">
    <property type="entry name" value="Nucleotide-diphospho-sugar transferases"/>
    <property type="match status" value="1"/>
</dbReference>
<comment type="caution">
    <text evidence="1">The sequence shown here is derived from an EMBL/GenBank/DDBJ whole genome shotgun (WGS) entry which is preliminary data.</text>
</comment>
<dbReference type="Proteomes" id="UP000298429">
    <property type="component" value="Unassembled WGS sequence"/>
</dbReference>
<dbReference type="EMBL" id="RQGN01000071">
    <property type="protein sequence ID" value="TGL98080.1"/>
    <property type="molecule type" value="Genomic_DNA"/>
</dbReference>
<proteinExistence type="predicted"/>
<dbReference type="Pfam" id="PF02348">
    <property type="entry name" value="CTP_transf_3"/>
    <property type="match status" value="1"/>
</dbReference>
<organism evidence="1 2">
    <name type="scientific">Leptospira barantonii</name>
    <dbReference type="NCBI Taxonomy" id="2023184"/>
    <lineage>
        <taxon>Bacteria</taxon>
        <taxon>Pseudomonadati</taxon>
        <taxon>Spirochaetota</taxon>
        <taxon>Spirochaetia</taxon>
        <taxon>Leptospirales</taxon>
        <taxon>Leptospiraceae</taxon>
        <taxon>Leptospira</taxon>
    </lineage>
</organism>
<protein>
    <submittedName>
        <fullName evidence="1">Acylneuraminate cytidylyltransferase family protein</fullName>
    </submittedName>
</protein>
<dbReference type="InterPro" id="IPR029044">
    <property type="entry name" value="Nucleotide-diphossugar_trans"/>
</dbReference>
<accession>A0A5F2B0U5</accession>
<dbReference type="GO" id="GO:0008781">
    <property type="term" value="F:N-acylneuraminate cytidylyltransferase activity"/>
    <property type="evidence" value="ECO:0007669"/>
    <property type="project" value="TreeGrafter"/>
</dbReference>
<name>A0A5F2B0U5_9LEPT</name>
<dbReference type="InterPro" id="IPR003329">
    <property type="entry name" value="Cytidylyl_trans"/>
</dbReference>
<dbReference type="Gene3D" id="3.90.550.10">
    <property type="entry name" value="Spore Coat Polysaccharide Biosynthesis Protein SpsA, Chain A"/>
    <property type="match status" value="1"/>
</dbReference>
<dbReference type="OrthoDB" id="9805604at2"/>
<dbReference type="InterPro" id="IPR050793">
    <property type="entry name" value="CMP-NeuNAc_synthase"/>
</dbReference>
<dbReference type="AlphaFoldDB" id="A0A5F2B0U5"/>
<keyword evidence="1" id="KW-0548">Nucleotidyltransferase</keyword>
<keyword evidence="1" id="KW-0808">Transferase</keyword>
<dbReference type="PANTHER" id="PTHR21485:SF6">
    <property type="entry name" value="N-ACYLNEURAMINATE CYTIDYLYLTRANSFERASE-RELATED"/>
    <property type="match status" value="1"/>
</dbReference>
<gene>
    <name evidence="1" type="ORF">EHQ76_13695</name>
</gene>
<dbReference type="CDD" id="cd02513">
    <property type="entry name" value="CMP-NeuAc_Synthase"/>
    <property type="match status" value="1"/>
</dbReference>
<evidence type="ECO:0000313" key="2">
    <source>
        <dbReference type="Proteomes" id="UP000298429"/>
    </source>
</evidence>
<evidence type="ECO:0000313" key="1">
    <source>
        <dbReference type="EMBL" id="TGL98080.1"/>
    </source>
</evidence>